<dbReference type="AlphaFoldDB" id="A0A6N2WC55"/>
<dbReference type="PRINTS" id="PR00598">
    <property type="entry name" value="HTHMARR"/>
</dbReference>
<keyword evidence="1" id="KW-0805">Transcription regulation</keyword>
<dbReference type="SMART" id="SM00347">
    <property type="entry name" value="HTH_MARR"/>
    <property type="match status" value="1"/>
</dbReference>
<dbReference type="GO" id="GO:0003677">
    <property type="term" value="F:DNA binding"/>
    <property type="evidence" value="ECO:0007669"/>
    <property type="project" value="UniProtKB-KW"/>
</dbReference>
<dbReference type="InterPro" id="IPR036390">
    <property type="entry name" value="WH_DNA-bd_sf"/>
</dbReference>
<accession>A0A6N2WC55</accession>
<dbReference type="Pfam" id="PF12802">
    <property type="entry name" value="MarR_2"/>
    <property type="match status" value="1"/>
</dbReference>
<dbReference type="InterPro" id="IPR039422">
    <property type="entry name" value="MarR/SlyA-like"/>
</dbReference>
<organism evidence="4">
    <name type="scientific">Anaerostipes caccae</name>
    <dbReference type="NCBI Taxonomy" id="105841"/>
    <lineage>
        <taxon>Bacteria</taxon>
        <taxon>Bacillati</taxon>
        <taxon>Bacillota</taxon>
        <taxon>Clostridia</taxon>
        <taxon>Lachnospirales</taxon>
        <taxon>Lachnospiraceae</taxon>
        <taxon>Anaerostipes</taxon>
    </lineage>
</organism>
<keyword evidence="3" id="KW-0804">Transcription</keyword>
<dbReference type="PANTHER" id="PTHR33164">
    <property type="entry name" value="TRANSCRIPTIONAL REGULATOR, MARR FAMILY"/>
    <property type="match status" value="1"/>
</dbReference>
<dbReference type="RefSeq" id="WP_006568245.1">
    <property type="nucleotide sequence ID" value="NZ_BAABZP010000001.1"/>
</dbReference>
<reference evidence="4" key="1">
    <citation type="submission" date="2019-11" db="EMBL/GenBank/DDBJ databases">
        <authorList>
            <person name="Feng L."/>
        </authorList>
    </citation>
    <scope>NUCLEOTIDE SEQUENCE</scope>
    <source>
        <strain evidence="4">AcaccaeLFYP115</strain>
    </source>
</reference>
<sequence>MAKADRKEINLRLLDLNYLMGKRDFLCQTWCQKTGRSYSVYQVLDKLLRESGGVAPSELADDLFIPRQTMTGILDGLENLGFVVRCQHATDRRKKIIKLSEEGKVYAEETLSAMREREIRAYKRLTEDEQKILNSLLSRYVSSLEKEMTDRKQIK</sequence>
<dbReference type="PANTHER" id="PTHR33164:SF43">
    <property type="entry name" value="HTH-TYPE TRANSCRIPTIONAL REPRESSOR YETL"/>
    <property type="match status" value="1"/>
</dbReference>
<dbReference type="EMBL" id="CACRSQ010000010">
    <property type="protein sequence ID" value="VYT40135.1"/>
    <property type="molecule type" value="Genomic_DNA"/>
</dbReference>
<evidence type="ECO:0000256" key="1">
    <source>
        <dbReference type="ARBA" id="ARBA00023015"/>
    </source>
</evidence>
<dbReference type="InterPro" id="IPR036388">
    <property type="entry name" value="WH-like_DNA-bd_sf"/>
</dbReference>
<proteinExistence type="predicted"/>
<dbReference type="SUPFAM" id="SSF46785">
    <property type="entry name" value="Winged helix' DNA-binding domain"/>
    <property type="match status" value="1"/>
</dbReference>
<dbReference type="InterPro" id="IPR023187">
    <property type="entry name" value="Tscrpt_reg_MarR-type_CS"/>
</dbReference>
<gene>
    <name evidence="4" type="ORF">ACLFYP115_03240</name>
</gene>
<dbReference type="InterPro" id="IPR000835">
    <property type="entry name" value="HTH_MarR-typ"/>
</dbReference>
<dbReference type="PROSITE" id="PS01117">
    <property type="entry name" value="HTH_MARR_1"/>
    <property type="match status" value="1"/>
</dbReference>
<dbReference type="Gene3D" id="1.10.10.10">
    <property type="entry name" value="Winged helix-like DNA-binding domain superfamily/Winged helix DNA-binding domain"/>
    <property type="match status" value="1"/>
</dbReference>
<dbReference type="GO" id="GO:0006950">
    <property type="term" value="P:response to stress"/>
    <property type="evidence" value="ECO:0007669"/>
    <property type="project" value="TreeGrafter"/>
</dbReference>
<evidence type="ECO:0000256" key="2">
    <source>
        <dbReference type="ARBA" id="ARBA00023125"/>
    </source>
</evidence>
<dbReference type="PROSITE" id="PS50995">
    <property type="entry name" value="HTH_MARR_2"/>
    <property type="match status" value="1"/>
</dbReference>
<name>A0A6N2WC55_9FIRM</name>
<dbReference type="GO" id="GO:0003700">
    <property type="term" value="F:DNA-binding transcription factor activity"/>
    <property type="evidence" value="ECO:0007669"/>
    <property type="project" value="InterPro"/>
</dbReference>
<evidence type="ECO:0000256" key="3">
    <source>
        <dbReference type="ARBA" id="ARBA00023163"/>
    </source>
</evidence>
<keyword evidence="2" id="KW-0238">DNA-binding</keyword>
<protein>
    <submittedName>
        <fullName evidence="4">Transcriptional repressor MprA</fullName>
    </submittedName>
</protein>
<evidence type="ECO:0000313" key="4">
    <source>
        <dbReference type="EMBL" id="VYT40135.1"/>
    </source>
</evidence>